<dbReference type="PROSITE" id="PS51257">
    <property type="entry name" value="PROKAR_LIPOPROTEIN"/>
    <property type="match status" value="1"/>
</dbReference>
<organism evidence="1 2">
    <name type="scientific">Brevundimonas phage vB_BpoS-Kikimora</name>
    <dbReference type="NCBI Taxonomy" id="2948601"/>
    <lineage>
        <taxon>Viruses</taxon>
        <taxon>Duplodnaviria</taxon>
        <taxon>Heunggongvirae</taxon>
        <taxon>Uroviricota</taxon>
        <taxon>Caudoviricetes</taxon>
        <taxon>Jeanschmidtviridae</taxon>
        <taxon>Kikimoravirus</taxon>
        <taxon>Kikimoravirus kikimora</taxon>
    </lineage>
</organism>
<name>A0A9E7SMU2_9CAUD</name>
<dbReference type="Proteomes" id="UP001056576">
    <property type="component" value="Segment"/>
</dbReference>
<proteinExistence type="predicted"/>
<evidence type="ECO:0000313" key="2">
    <source>
        <dbReference type="Proteomes" id="UP001056576"/>
    </source>
</evidence>
<sequence length="109" mass="11922">MRHLLMILGLGALALTGCRDASSPAERRAAAEARAARDHANELKAQQHEAARTYYATMQLVRVCAGGASTSFVHQGRDGRLWLSPYMDPGTDPRYYYAVAPAIRISEVC</sequence>
<reference evidence="1 2" key="1">
    <citation type="submission" date="2022-05" db="EMBL/GenBank/DDBJ databases">
        <authorList>
            <person name="Friedrich I."/>
            <person name="Poehlein A."/>
            <person name="Schneider D."/>
            <person name="Hertel R."/>
            <person name="Daniel R."/>
        </authorList>
    </citation>
    <scope>NUCLEOTIDE SEQUENCE [LARGE SCALE GENOMIC DNA]</scope>
</reference>
<evidence type="ECO:0008006" key="3">
    <source>
        <dbReference type="Google" id="ProtNLM"/>
    </source>
</evidence>
<accession>A0A9E7SMU2</accession>
<dbReference type="EMBL" id="ON529857">
    <property type="protein sequence ID" value="USN15402.1"/>
    <property type="molecule type" value="Genomic_DNA"/>
</dbReference>
<gene>
    <name evidence="1" type="ORF">KIKIMORA_02560</name>
</gene>
<protein>
    <recommendedName>
        <fullName evidence="3">Lipoprotein</fullName>
    </recommendedName>
</protein>
<keyword evidence="2" id="KW-1185">Reference proteome</keyword>
<evidence type="ECO:0000313" key="1">
    <source>
        <dbReference type="EMBL" id="USN15402.1"/>
    </source>
</evidence>